<evidence type="ECO:0000256" key="5">
    <source>
        <dbReference type="ARBA" id="ARBA00022692"/>
    </source>
</evidence>
<organism evidence="13 14">
    <name type="scientific">Pseudothermotoga thermarum DSM 5069</name>
    <dbReference type="NCBI Taxonomy" id="688269"/>
    <lineage>
        <taxon>Bacteria</taxon>
        <taxon>Thermotogati</taxon>
        <taxon>Thermotogota</taxon>
        <taxon>Thermotogae</taxon>
        <taxon>Thermotogales</taxon>
        <taxon>Thermotogaceae</taxon>
        <taxon>Pseudothermotoga</taxon>
    </lineage>
</organism>
<feature type="transmembrane region" description="Helical" evidence="11">
    <location>
        <begin position="420"/>
        <end position="443"/>
    </location>
</feature>
<evidence type="ECO:0000256" key="9">
    <source>
        <dbReference type="ARBA" id="ARBA00023049"/>
    </source>
</evidence>
<evidence type="ECO:0000256" key="1">
    <source>
        <dbReference type="ARBA" id="ARBA00001947"/>
    </source>
</evidence>
<feature type="transmembrane region" description="Helical" evidence="11">
    <location>
        <begin position="464"/>
        <end position="485"/>
    </location>
</feature>
<dbReference type="RefSeq" id="WP_013932379.1">
    <property type="nucleotide sequence ID" value="NC_015707.1"/>
</dbReference>
<keyword evidence="10 11" id="KW-0472">Membrane</keyword>
<dbReference type="KEGG" id="tta:Theth_1079"/>
<keyword evidence="4" id="KW-0645">Protease</keyword>
<keyword evidence="14" id="KW-1185">Reference proteome</keyword>
<dbReference type="GO" id="GO:0006508">
    <property type="term" value="P:proteolysis"/>
    <property type="evidence" value="ECO:0007669"/>
    <property type="project" value="UniProtKB-KW"/>
</dbReference>
<comment type="similarity">
    <text evidence="3">Belongs to the peptidase M50B family.</text>
</comment>
<dbReference type="eggNOG" id="COG0750">
    <property type="taxonomic scope" value="Bacteria"/>
</dbReference>
<dbReference type="CDD" id="cd23081">
    <property type="entry name" value="cpPDZ_EcRseP-like"/>
    <property type="match status" value="1"/>
</dbReference>
<evidence type="ECO:0000256" key="11">
    <source>
        <dbReference type="SAM" id="Phobius"/>
    </source>
</evidence>
<dbReference type="GO" id="GO:0016020">
    <property type="term" value="C:membrane"/>
    <property type="evidence" value="ECO:0007669"/>
    <property type="project" value="UniProtKB-SubCell"/>
</dbReference>
<dbReference type="EMBL" id="CP002351">
    <property type="protein sequence ID" value="AEH51159.1"/>
    <property type="molecule type" value="Genomic_DNA"/>
</dbReference>
<dbReference type="InterPro" id="IPR036034">
    <property type="entry name" value="PDZ_sf"/>
</dbReference>
<keyword evidence="8 11" id="KW-1133">Transmembrane helix</keyword>
<dbReference type="InterPro" id="IPR041489">
    <property type="entry name" value="PDZ_6"/>
</dbReference>
<evidence type="ECO:0000256" key="3">
    <source>
        <dbReference type="ARBA" id="ARBA00007931"/>
    </source>
</evidence>
<protein>
    <submittedName>
        <fullName evidence="13">Peptidase M50</fullName>
    </submittedName>
</protein>
<gene>
    <name evidence="13" type="ORF">Theth_1079</name>
</gene>
<dbReference type="SUPFAM" id="SSF50156">
    <property type="entry name" value="PDZ domain-like"/>
    <property type="match status" value="1"/>
</dbReference>
<keyword evidence="5 11" id="KW-0812">Transmembrane</keyword>
<dbReference type="Pfam" id="PF02163">
    <property type="entry name" value="Peptidase_M50"/>
    <property type="match status" value="1"/>
</dbReference>
<evidence type="ECO:0000256" key="8">
    <source>
        <dbReference type="ARBA" id="ARBA00022989"/>
    </source>
</evidence>
<dbReference type="SMART" id="SM00228">
    <property type="entry name" value="PDZ"/>
    <property type="match status" value="1"/>
</dbReference>
<dbReference type="STRING" id="688269.Theth_1079"/>
<dbReference type="GO" id="GO:0004222">
    <property type="term" value="F:metalloendopeptidase activity"/>
    <property type="evidence" value="ECO:0007669"/>
    <property type="project" value="InterPro"/>
</dbReference>
<dbReference type="Gene3D" id="2.30.42.10">
    <property type="match status" value="1"/>
</dbReference>
<dbReference type="HOGENOM" id="CLU_025778_1_0_0"/>
<evidence type="ECO:0000256" key="4">
    <source>
        <dbReference type="ARBA" id="ARBA00022670"/>
    </source>
</evidence>
<keyword evidence="6" id="KW-0378">Hydrolase</keyword>
<dbReference type="PANTHER" id="PTHR42837">
    <property type="entry name" value="REGULATOR OF SIGMA-E PROTEASE RSEP"/>
    <property type="match status" value="1"/>
</dbReference>
<dbReference type="Proteomes" id="UP000006804">
    <property type="component" value="Chromosome"/>
</dbReference>
<keyword evidence="7" id="KW-0862">Zinc</keyword>
<evidence type="ECO:0000256" key="10">
    <source>
        <dbReference type="ARBA" id="ARBA00023136"/>
    </source>
</evidence>
<proteinExistence type="inferred from homology"/>
<feature type="transmembrane region" description="Helical" evidence="11">
    <location>
        <begin position="91"/>
        <end position="118"/>
    </location>
</feature>
<sequence length="494" mass="55086" precursor="true">MSVVYFLLILMAVITVHELGHFVFARMFGVDVLEFAIGFGPKIYEKKGKRTNFRINVFPIGGYVRLAGEDVSENYTEGVVPITSKPAWQRLLIFASGPIFSILAGYFLFILIVASWGIPVVGIAQVEADSPAQMAGLQPNDLIIKVNGSRVYDSYTVTQIVRRGKPVKLTILREGKYLTVEVQPVLFEENHFLTLTGVMGTPGTTIEKISGRDLEPQFINSLVNQFVSIEFSEGKLFGTLRAYQYMPSRYAIGFYFSGASNVFRKDFPPFQKEDVLLAINGFEIKNNVDLARAYQLLIVGQDGYYLEANGRKVVFDSYGFPPEVEVEVLRKGKVEKILISSNLLRTIFEQPGAFQPSISNMKLKNPLETIIVAVDRCNKVVLMMYRTLFGGRLRETGGFVGPIGLVSVVSEAAKVGLEQVLTLVAFITMSLGIFNLLPLPALDGGRIAFSLFEMITRKKIDPKIEAIIHTIGFVLLMMFMIFVTFSDVGRLLER</sequence>
<dbReference type="CDD" id="cd06163">
    <property type="entry name" value="S2P-M50_PDZ_RseP-like"/>
    <property type="match status" value="2"/>
</dbReference>
<accession>F7YYW5</accession>
<dbReference type="InterPro" id="IPR004387">
    <property type="entry name" value="Pept_M50_Zn"/>
</dbReference>
<dbReference type="AlphaFoldDB" id="F7YYW5"/>
<evidence type="ECO:0000256" key="6">
    <source>
        <dbReference type="ARBA" id="ARBA00022801"/>
    </source>
</evidence>
<evidence type="ECO:0000256" key="2">
    <source>
        <dbReference type="ARBA" id="ARBA00004141"/>
    </source>
</evidence>
<dbReference type="Pfam" id="PF17820">
    <property type="entry name" value="PDZ_6"/>
    <property type="match status" value="1"/>
</dbReference>
<evidence type="ECO:0000256" key="7">
    <source>
        <dbReference type="ARBA" id="ARBA00022833"/>
    </source>
</evidence>
<dbReference type="PROSITE" id="PS50106">
    <property type="entry name" value="PDZ"/>
    <property type="match status" value="1"/>
</dbReference>
<dbReference type="OrthoDB" id="9782003at2"/>
<keyword evidence="9" id="KW-0482">Metalloprotease</keyword>
<dbReference type="PATRIC" id="fig|688269.3.peg.1107"/>
<feature type="domain" description="PDZ" evidence="12">
    <location>
        <begin position="123"/>
        <end position="175"/>
    </location>
</feature>
<comment type="cofactor">
    <cofactor evidence="1">
        <name>Zn(2+)</name>
        <dbReference type="ChEBI" id="CHEBI:29105"/>
    </cofactor>
</comment>
<dbReference type="PANTHER" id="PTHR42837:SF2">
    <property type="entry name" value="MEMBRANE METALLOPROTEASE ARASP2, CHLOROPLASTIC-RELATED"/>
    <property type="match status" value="1"/>
</dbReference>
<evidence type="ECO:0000259" key="12">
    <source>
        <dbReference type="PROSITE" id="PS50106"/>
    </source>
</evidence>
<reference evidence="13 14" key="1">
    <citation type="submission" date="2010-11" db="EMBL/GenBank/DDBJ databases">
        <title>The complete genome of Thermotoga thermarum DSM 5069.</title>
        <authorList>
            <consortium name="US DOE Joint Genome Institute (JGI-PGF)"/>
            <person name="Lucas S."/>
            <person name="Copeland A."/>
            <person name="Lapidus A."/>
            <person name="Bruce D."/>
            <person name="Goodwin L."/>
            <person name="Pitluck S."/>
            <person name="Kyrpides N."/>
            <person name="Mavromatis K."/>
            <person name="Ivanova N."/>
            <person name="Zeytun A."/>
            <person name="Brettin T."/>
            <person name="Detter J.C."/>
            <person name="Tapia R."/>
            <person name="Han C."/>
            <person name="Land M."/>
            <person name="Hauser L."/>
            <person name="Markowitz V."/>
            <person name="Cheng J.-F."/>
            <person name="Hugenholtz P."/>
            <person name="Woyke T."/>
            <person name="Wu D."/>
            <person name="Spring S."/>
            <person name="Schroeder M."/>
            <person name="Brambilla E."/>
            <person name="Klenk H.-P."/>
            <person name="Eisen J.A."/>
        </authorList>
    </citation>
    <scope>NUCLEOTIDE SEQUENCE [LARGE SCALE GENOMIC DNA]</scope>
    <source>
        <strain evidence="13 14">DSM 5069</strain>
    </source>
</reference>
<dbReference type="InterPro" id="IPR008915">
    <property type="entry name" value="Peptidase_M50"/>
</dbReference>
<comment type="subcellular location">
    <subcellularLocation>
        <location evidence="2">Membrane</location>
        <topology evidence="2">Multi-pass membrane protein</topology>
    </subcellularLocation>
</comment>
<name>F7YYW5_9THEM</name>
<feature type="transmembrane region" description="Helical" evidence="11">
    <location>
        <begin position="6"/>
        <end position="25"/>
    </location>
</feature>
<evidence type="ECO:0000313" key="14">
    <source>
        <dbReference type="Proteomes" id="UP000006804"/>
    </source>
</evidence>
<dbReference type="InterPro" id="IPR001478">
    <property type="entry name" value="PDZ"/>
</dbReference>
<evidence type="ECO:0000313" key="13">
    <source>
        <dbReference type="EMBL" id="AEH51159.1"/>
    </source>
</evidence>